<dbReference type="OrthoDB" id="9812221at2"/>
<proteinExistence type="predicted"/>
<dbReference type="GO" id="GO:0022857">
    <property type="term" value="F:transmembrane transporter activity"/>
    <property type="evidence" value="ECO:0007669"/>
    <property type="project" value="InterPro"/>
</dbReference>
<feature type="transmembrane region" description="Helical" evidence="8">
    <location>
        <begin position="199"/>
        <end position="219"/>
    </location>
</feature>
<organism evidence="10 11">
    <name type="scientific">Nonomuraea fuscirosea</name>
    <dbReference type="NCBI Taxonomy" id="1291556"/>
    <lineage>
        <taxon>Bacteria</taxon>
        <taxon>Bacillati</taxon>
        <taxon>Actinomycetota</taxon>
        <taxon>Actinomycetes</taxon>
        <taxon>Streptosporangiales</taxon>
        <taxon>Streptosporangiaceae</taxon>
        <taxon>Nonomuraea</taxon>
    </lineage>
</organism>
<comment type="subcellular location">
    <subcellularLocation>
        <location evidence="1">Cell membrane</location>
        <topology evidence="1">Multi-pass membrane protein</topology>
    </subcellularLocation>
</comment>
<accession>A0A2T0N3R6</accession>
<feature type="transmembrane region" description="Helical" evidence="8">
    <location>
        <begin position="357"/>
        <end position="383"/>
    </location>
</feature>
<dbReference type="InterPro" id="IPR036259">
    <property type="entry name" value="MFS_trans_sf"/>
</dbReference>
<dbReference type="PANTHER" id="PTHR42718:SF46">
    <property type="entry name" value="BLR6921 PROTEIN"/>
    <property type="match status" value="1"/>
</dbReference>
<dbReference type="InterPro" id="IPR020846">
    <property type="entry name" value="MFS_dom"/>
</dbReference>
<feature type="transmembrane region" description="Helical" evidence="8">
    <location>
        <begin position="333"/>
        <end position="351"/>
    </location>
</feature>
<evidence type="ECO:0000256" key="6">
    <source>
        <dbReference type="ARBA" id="ARBA00023136"/>
    </source>
</evidence>
<dbReference type="GO" id="GO:0005886">
    <property type="term" value="C:plasma membrane"/>
    <property type="evidence" value="ECO:0007669"/>
    <property type="project" value="UniProtKB-SubCell"/>
</dbReference>
<feature type="transmembrane region" description="Helical" evidence="8">
    <location>
        <begin position="231"/>
        <end position="249"/>
    </location>
</feature>
<keyword evidence="3" id="KW-1003">Cell membrane</keyword>
<evidence type="ECO:0000256" key="2">
    <source>
        <dbReference type="ARBA" id="ARBA00022448"/>
    </source>
</evidence>
<feature type="transmembrane region" description="Helical" evidence="8">
    <location>
        <begin position="404"/>
        <end position="421"/>
    </location>
</feature>
<comment type="caution">
    <text evidence="10">The sequence shown here is derived from an EMBL/GenBank/DDBJ whole genome shotgun (WGS) entry which is preliminary data.</text>
</comment>
<feature type="domain" description="Major facilitator superfamily (MFS) profile" evidence="9">
    <location>
        <begin position="14"/>
        <end position="459"/>
    </location>
</feature>
<evidence type="ECO:0000256" key="8">
    <source>
        <dbReference type="SAM" id="Phobius"/>
    </source>
</evidence>
<dbReference type="PANTHER" id="PTHR42718">
    <property type="entry name" value="MAJOR FACILITATOR SUPERFAMILY MULTIDRUG TRANSPORTER MFSC"/>
    <property type="match status" value="1"/>
</dbReference>
<dbReference type="EMBL" id="PVNG01000005">
    <property type="protein sequence ID" value="PRX66824.1"/>
    <property type="molecule type" value="Genomic_DNA"/>
</dbReference>
<dbReference type="Gene3D" id="1.20.1250.20">
    <property type="entry name" value="MFS general substrate transporter like domains"/>
    <property type="match status" value="1"/>
</dbReference>
<dbReference type="PROSITE" id="PS50850">
    <property type="entry name" value="MFS"/>
    <property type="match status" value="1"/>
</dbReference>
<sequence>MTAETTEGSAPRRVALIVAVAFFMQNLDITIINTSLPQLAQTFGVDVVSVNVGITAYVVAGAAFIPLGGWLSDRYGAKRVFALAIVIFGLASIGCAACTELWQFVLARVIQGIGGALMMPVGRIIVLKNAGKQDLLRATALITWPALIAPVIAPVVGGALTTWYGWPWIFLLNVPFALAGIALVLAYIPDVREPDPKPLDRVGTVLIVTALSLTIYGLSELAQPSALGLDLALLAVGCLVGVSAVWWFRRTAHPLIALGPLRVPTFAATTLHAGNLIRLAISATPFLLPLMLQEAWRLTPLEAGQVVLVYFLGNLVVKTVTTPLMRRLGFRTVLAGNGVAVALSIGALGLVDAGTGFAVVALVAFAAGVTRSIEFTGINTLSFADIGPADRAAASTFFSMTQQISVALGVAAAAIILQVSHGPATTPLTQGDFSLAFVLTGAIALAGALLMLRLRPDAGHEVTGHRPRPGAGSPPAAEPTDAFPVPTENRK</sequence>
<keyword evidence="11" id="KW-1185">Reference proteome</keyword>
<dbReference type="AlphaFoldDB" id="A0A2T0N3R6"/>
<keyword evidence="4 8" id="KW-0812">Transmembrane</keyword>
<dbReference type="PRINTS" id="PR01036">
    <property type="entry name" value="TCRTETB"/>
</dbReference>
<dbReference type="Proteomes" id="UP000238312">
    <property type="component" value="Unassembled WGS sequence"/>
</dbReference>
<feature type="transmembrane region" description="Helical" evidence="8">
    <location>
        <begin position="48"/>
        <end position="68"/>
    </location>
</feature>
<evidence type="ECO:0000256" key="7">
    <source>
        <dbReference type="SAM" id="MobiDB-lite"/>
    </source>
</evidence>
<reference evidence="10 11" key="1">
    <citation type="submission" date="2018-03" db="EMBL/GenBank/DDBJ databases">
        <title>Genomic Encyclopedia of Type Strains, Phase III (KMG-III): the genomes of soil and plant-associated and newly described type strains.</title>
        <authorList>
            <person name="Whitman W."/>
        </authorList>
    </citation>
    <scope>NUCLEOTIDE SEQUENCE [LARGE SCALE GENOMIC DNA]</scope>
    <source>
        <strain evidence="10 11">CGMCC 4.7104</strain>
    </source>
</reference>
<dbReference type="Gene3D" id="1.20.1720.10">
    <property type="entry name" value="Multidrug resistance protein D"/>
    <property type="match status" value="1"/>
</dbReference>
<evidence type="ECO:0000313" key="10">
    <source>
        <dbReference type="EMBL" id="PRX66824.1"/>
    </source>
</evidence>
<evidence type="ECO:0000256" key="5">
    <source>
        <dbReference type="ARBA" id="ARBA00022989"/>
    </source>
</evidence>
<feature type="compositionally biased region" description="Low complexity" evidence="7">
    <location>
        <begin position="469"/>
        <end position="479"/>
    </location>
</feature>
<dbReference type="InterPro" id="IPR011701">
    <property type="entry name" value="MFS"/>
</dbReference>
<evidence type="ECO:0000313" key="11">
    <source>
        <dbReference type="Proteomes" id="UP000238312"/>
    </source>
</evidence>
<feature type="transmembrane region" description="Helical" evidence="8">
    <location>
        <begin position="433"/>
        <end position="452"/>
    </location>
</feature>
<feature type="transmembrane region" description="Helical" evidence="8">
    <location>
        <begin position="80"/>
        <end position="102"/>
    </location>
</feature>
<feature type="region of interest" description="Disordered" evidence="7">
    <location>
        <begin position="460"/>
        <end position="491"/>
    </location>
</feature>
<feature type="transmembrane region" description="Helical" evidence="8">
    <location>
        <begin position="138"/>
        <end position="160"/>
    </location>
</feature>
<evidence type="ECO:0000256" key="4">
    <source>
        <dbReference type="ARBA" id="ARBA00022692"/>
    </source>
</evidence>
<evidence type="ECO:0000256" key="1">
    <source>
        <dbReference type="ARBA" id="ARBA00004651"/>
    </source>
</evidence>
<name>A0A2T0N3R6_9ACTN</name>
<evidence type="ECO:0000259" key="9">
    <source>
        <dbReference type="PROSITE" id="PS50850"/>
    </source>
</evidence>
<keyword evidence="6 8" id="KW-0472">Membrane</keyword>
<protein>
    <submittedName>
        <fullName evidence="10">EmrB/QacA subfamily drug resistance transporter</fullName>
    </submittedName>
</protein>
<dbReference type="Pfam" id="PF07690">
    <property type="entry name" value="MFS_1"/>
    <property type="match status" value="2"/>
</dbReference>
<dbReference type="SUPFAM" id="SSF103473">
    <property type="entry name" value="MFS general substrate transporter"/>
    <property type="match status" value="1"/>
</dbReference>
<feature type="transmembrane region" description="Helical" evidence="8">
    <location>
        <begin position="166"/>
        <end position="187"/>
    </location>
</feature>
<evidence type="ECO:0000256" key="3">
    <source>
        <dbReference type="ARBA" id="ARBA00022475"/>
    </source>
</evidence>
<gene>
    <name evidence="10" type="ORF">B0I32_105264</name>
</gene>
<feature type="transmembrane region" description="Helical" evidence="8">
    <location>
        <begin position="14"/>
        <end position="36"/>
    </location>
</feature>
<feature type="transmembrane region" description="Helical" evidence="8">
    <location>
        <begin position="108"/>
        <end position="126"/>
    </location>
</feature>
<keyword evidence="5 8" id="KW-1133">Transmembrane helix</keyword>
<dbReference type="RefSeq" id="WP_106238843.1">
    <property type="nucleotide sequence ID" value="NZ_PVNG01000005.1"/>
</dbReference>
<keyword evidence="2" id="KW-0813">Transport</keyword>